<feature type="transmembrane region" description="Helical" evidence="1">
    <location>
        <begin position="6"/>
        <end position="26"/>
    </location>
</feature>
<sequence length="150" mass="17721">MNKRTWYVFLAICVLILISAMIYSAFQNRTSFKEMVLDQLNEPGTISHMSVGKNRFRPNEQVIEITDPAEIERIMNTFSEVKLRKTSRVDHGDDEYEVWFQGRNGPTFAVYFFSSDHVRIYNGSSNHKRYNREYKIVNDFDFGVIENLFK</sequence>
<accession>A0A1R1B5U8</accession>
<dbReference type="Proteomes" id="UP000187074">
    <property type="component" value="Unassembled WGS sequence"/>
</dbReference>
<gene>
    <name evidence="2" type="ORF">BK123_06755</name>
</gene>
<organism evidence="2 3">
    <name type="scientific">Paenibacillus lautus</name>
    <name type="common">Bacillus lautus</name>
    <dbReference type="NCBI Taxonomy" id="1401"/>
    <lineage>
        <taxon>Bacteria</taxon>
        <taxon>Bacillati</taxon>
        <taxon>Bacillota</taxon>
        <taxon>Bacilli</taxon>
        <taxon>Bacillales</taxon>
        <taxon>Paenibacillaceae</taxon>
        <taxon>Paenibacillus</taxon>
    </lineage>
</organism>
<keyword evidence="1" id="KW-1133">Transmembrane helix</keyword>
<evidence type="ECO:0000313" key="3">
    <source>
        <dbReference type="Proteomes" id="UP000187074"/>
    </source>
</evidence>
<comment type="caution">
    <text evidence="2">The sequence shown here is derived from an EMBL/GenBank/DDBJ whole genome shotgun (WGS) entry which is preliminary data.</text>
</comment>
<reference evidence="2 3" key="1">
    <citation type="submission" date="2016-11" db="EMBL/GenBank/DDBJ databases">
        <title>Paenibacillus species isolates.</title>
        <authorList>
            <person name="Beno S.M."/>
        </authorList>
    </citation>
    <scope>NUCLEOTIDE SEQUENCE [LARGE SCALE GENOMIC DNA]</scope>
    <source>
        <strain evidence="2 3">FSL F4-0100</strain>
    </source>
</reference>
<dbReference type="AlphaFoldDB" id="A0A1R1B5U8"/>
<evidence type="ECO:0000313" key="2">
    <source>
        <dbReference type="EMBL" id="OME94799.1"/>
    </source>
</evidence>
<dbReference type="OrthoDB" id="2628012at2"/>
<dbReference type="STRING" id="1401.BK123_06755"/>
<evidence type="ECO:0000256" key="1">
    <source>
        <dbReference type="SAM" id="Phobius"/>
    </source>
</evidence>
<name>A0A1R1B5U8_PAELA</name>
<dbReference type="EMBL" id="MRTF01000002">
    <property type="protein sequence ID" value="OME94799.1"/>
    <property type="molecule type" value="Genomic_DNA"/>
</dbReference>
<protein>
    <submittedName>
        <fullName evidence="2">Uncharacterized protein</fullName>
    </submittedName>
</protein>
<keyword evidence="1" id="KW-0812">Transmembrane</keyword>
<keyword evidence="1" id="KW-0472">Membrane</keyword>
<proteinExistence type="predicted"/>